<dbReference type="InterPro" id="IPR053163">
    <property type="entry name" value="HTH-type_regulator_Rgg"/>
</dbReference>
<dbReference type="SUPFAM" id="SSF47413">
    <property type="entry name" value="lambda repressor-like DNA-binding domains"/>
    <property type="match status" value="1"/>
</dbReference>
<dbReference type="GO" id="GO:0003677">
    <property type="term" value="F:DNA binding"/>
    <property type="evidence" value="ECO:0007669"/>
    <property type="project" value="InterPro"/>
</dbReference>
<dbReference type="PANTHER" id="PTHR37038:SF14">
    <property type="entry name" value="TRANSCRIPTIONAL ACTIVATOR"/>
    <property type="match status" value="1"/>
</dbReference>
<dbReference type="InterPro" id="IPR010982">
    <property type="entry name" value="Lambda_DNA-bd_dom_sf"/>
</dbReference>
<dbReference type="SMART" id="SM00530">
    <property type="entry name" value="HTH_XRE"/>
    <property type="match status" value="1"/>
</dbReference>
<dbReference type="Gene3D" id="1.10.260.40">
    <property type="entry name" value="lambda repressor-like DNA-binding domains"/>
    <property type="match status" value="1"/>
</dbReference>
<organism evidence="3 4">
    <name type="scientific">Anaerobacillus alkaliphilus</name>
    <dbReference type="NCBI Taxonomy" id="1548597"/>
    <lineage>
        <taxon>Bacteria</taxon>
        <taxon>Bacillati</taxon>
        <taxon>Bacillota</taxon>
        <taxon>Bacilli</taxon>
        <taxon>Bacillales</taxon>
        <taxon>Bacillaceae</taxon>
        <taxon>Anaerobacillus</taxon>
    </lineage>
</organism>
<dbReference type="OrthoDB" id="1150409at2"/>
<evidence type="ECO:0000256" key="1">
    <source>
        <dbReference type="PROSITE-ProRule" id="PRU00339"/>
    </source>
</evidence>
<dbReference type="CDD" id="cd00093">
    <property type="entry name" value="HTH_XRE"/>
    <property type="match status" value="1"/>
</dbReference>
<dbReference type="PANTHER" id="PTHR37038">
    <property type="entry name" value="TRANSCRIPTIONAL REGULATOR-RELATED"/>
    <property type="match status" value="1"/>
</dbReference>
<dbReference type="SUPFAM" id="SSF48452">
    <property type="entry name" value="TPR-like"/>
    <property type="match status" value="1"/>
</dbReference>
<dbReference type="PROSITE" id="PS50943">
    <property type="entry name" value="HTH_CROC1"/>
    <property type="match status" value="1"/>
</dbReference>
<proteinExistence type="predicted"/>
<protein>
    <submittedName>
        <fullName evidence="3">Helix-turn-helix domain-containing protein</fullName>
    </submittedName>
</protein>
<dbReference type="InterPro" id="IPR019734">
    <property type="entry name" value="TPR_rpt"/>
</dbReference>
<dbReference type="SMART" id="SM00028">
    <property type="entry name" value="TPR"/>
    <property type="match status" value="2"/>
</dbReference>
<keyword evidence="4" id="KW-1185">Reference proteome</keyword>
<dbReference type="InterPro" id="IPR011990">
    <property type="entry name" value="TPR-like_helical_dom_sf"/>
</dbReference>
<comment type="caution">
    <text evidence="3">The sequence shown here is derived from an EMBL/GenBank/DDBJ whole genome shotgun (WGS) entry which is preliminary data.</text>
</comment>
<dbReference type="Pfam" id="PF01381">
    <property type="entry name" value="HTH_3"/>
    <property type="match status" value="1"/>
</dbReference>
<name>A0A4Q0VKT6_9BACI</name>
<dbReference type="InterPro" id="IPR001387">
    <property type="entry name" value="Cro/C1-type_HTH"/>
</dbReference>
<dbReference type="AlphaFoldDB" id="A0A4Q0VKT6"/>
<accession>A0A4Q0VKT6</accession>
<dbReference type="InterPro" id="IPR041315">
    <property type="entry name" value="PlcR_TPR"/>
</dbReference>
<dbReference type="PROSITE" id="PS50005">
    <property type="entry name" value="TPR"/>
    <property type="match status" value="1"/>
</dbReference>
<evidence type="ECO:0000313" key="4">
    <source>
        <dbReference type="Proteomes" id="UP000290649"/>
    </source>
</evidence>
<sequence>MYYKLFKNSKNNASCFFSHLSDDYEHHSTLLDKKYNYSYRRPHQMNLKHFSKELAWLRIKNGLSQKELAKGICTQPAISKIENGEVCPQLDTLHLLSLKLKVPLSYFIHILLFENKDYIDQTVTYIEELTSRHRYEEAFRLVKAELTMKNQDPWFEAYLSWQRFYNGYHLKYYTADECLNGLKNLLKNDAIILERFLDIKILNTIGTIYSNQGKYQESIFYYEKILDSYQENTINPLLESKNIYMLRVIYNKAKTLYDARNYELATETVSQGIQLSIKNQNMSLIGQFYYYQGQCFEKLHFPEGKIRKSYTQSLYFFELLGNDTYVGIIKKLKKKYLFQELNTIQASATETYHCS</sequence>
<dbReference type="EMBL" id="QOUX01000050">
    <property type="protein sequence ID" value="RXI95574.1"/>
    <property type="molecule type" value="Genomic_DNA"/>
</dbReference>
<feature type="repeat" description="TPR" evidence="1">
    <location>
        <begin position="199"/>
        <end position="232"/>
    </location>
</feature>
<keyword evidence="1" id="KW-0802">TPR repeat</keyword>
<dbReference type="Gene3D" id="1.25.40.10">
    <property type="entry name" value="Tetratricopeptide repeat domain"/>
    <property type="match status" value="1"/>
</dbReference>
<evidence type="ECO:0000259" key="2">
    <source>
        <dbReference type="PROSITE" id="PS50943"/>
    </source>
</evidence>
<reference evidence="3 4" key="1">
    <citation type="journal article" date="2019" name="Int. J. Syst. Evol. Microbiol.">
        <title>Anaerobacillus alkaliphilus sp. nov., a novel alkaliphilic and moderately halophilic bacterium.</title>
        <authorList>
            <person name="Borsodi A.K."/>
            <person name="Aszalos J.M."/>
            <person name="Bihari P."/>
            <person name="Nagy I."/>
            <person name="Schumann P."/>
            <person name="Sproer C."/>
            <person name="Kovacs A.L."/>
            <person name="Boka K."/>
            <person name="Dobosy P."/>
            <person name="Ovari M."/>
            <person name="Szili-Kovacs T."/>
            <person name="Toth E."/>
        </authorList>
    </citation>
    <scope>NUCLEOTIDE SEQUENCE [LARGE SCALE GENOMIC DNA]</scope>
    <source>
        <strain evidence="3 4">B16-10</strain>
    </source>
</reference>
<dbReference type="Proteomes" id="UP000290649">
    <property type="component" value="Unassembled WGS sequence"/>
</dbReference>
<feature type="domain" description="HTH cro/C1-type" evidence="2">
    <location>
        <begin position="57"/>
        <end position="107"/>
    </location>
</feature>
<evidence type="ECO:0000313" key="3">
    <source>
        <dbReference type="EMBL" id="RXI95574.1"/>
    </source>
</evidence>
<dbReference type="Pfam" id="PF18768">
    <property type="entry name" value="RNPP_C"/>
    <property type="match status" value="1"/>
</dbReference>
<gene>
    <name evidence="3" type="ORF">DS745_24290</name>
</gene>